<name>A0A7D5GY81_9EURY</name>
<keyword evidence="2" id="KW-0472">Membrane</keyword>
<keyword evidence="2" id="KW-1133">Transmembrane helix</keyword>
<dbReference type="EMBL" id="CP058529">
    <property type="protein sequence ID" value="QLG26653.1"/>
    <property type="molecule type" value="Genomic_DNA"/>
</dbReference>
<evidence type="ECO:0000313" key="4">
    <source>
        <dbReference type="Proteomes" id="UP000509750"/>
    </source>
</evidence>
<feature type="region of interest" description="Disordered" evidence="1">
    <location>
        <begin position="1"/>
        <end position="27"/>
    </location>
</feature>
<feature type="transmembrane region" description="Helical" evidence="2">
    <location>
        <begin position="74"/>
        <end position="101"/>
    </location>
</feature>
<proteinExistence type="predicted"/>
<reference evidence="3 4" key="1">
    <citation type="submission" date="2020-07" db="EMBL/GenBank/DDBJ databases">
        <title>Gai3-2, isolated from salt lake.</title>
        <authorList>
            <person name="Cui H."/>
            <person name="Shi X."/>
        </authorList>
    </citation>
    <scope>NUCLEOTIDE SEQUENCE [LARGE SCALE GENOMIC DNA]</scope>
    <source>
        <strain evidence="3 4">Gai3-2</strain>
    </source>
</reference>
<accession>A0A7D5GY81</accession>
<keyword evidence="4" id="KW-1185">Reference proteome</keyword>
<evidence type="ECO:0000256" key="2">
    <source>
        <dbReference type="SAM" id="Phobius"/>
    </source>
</evidence>
<dbReference type="RefSeq" id="WP_179168228.1">
    <property type="nucleotide sequence ID" value="NZ_CP058529.1"/>
</dbReference>
<dbReference type="Proteomes" id="UP000509750">
    <property type="component" value="Chromosome"/>
</dbReference>
<sequence>MDGDGGGLEGGGMGGMNSGGIRDVNGDIEARMENTDGDSGVAALQSMGYIDGGAEMGQGDGDSTSSWHSTLNSVIVIAMAALLGGYLLYSLLSGILAMFGVQL</sequence>
<evidence type="ECO:0000256" key="1">
    <source>
        <dbReference type="SAM" id="MobiDB-lite"/>
    </source>
</evidence>
<evidence type="ECO:0000313" key="3">
    <source>
        <dbReference type="EMBL" id="QLG26653.1"/>
    </source>
</evidence>
<dbReference type="GeneID" id="56027857"/>
<dbReference type="OrthoDB" id="184668at2157"/>
<keyword evidence="2" id="KW-0812">Transmembrane</keyword>
<dbReference type="AlphaFoldDB" id="A0A7D5GY81"/>
<dbReference type="KEGG" id="halg:HUG10_03450"/>
<gene>
    <name evidence="3" type="ORF">HUG10_03450</name>
</gene>
<organism evidence="3 4">
    <name type="scientific">Halorarum halophilum</name>
    <dbReference type="NCBI Taxonomy" id="2743090"/>
    <lineage>
        <taxon>Archaea</taxon>
        <taxon>Methanobacteriati</taxon>
        <taxon>Methanobacteriota</taxon>
        <taxon>Stenosarchaea group</taxon>
        <taxon>Halobacteria</taxon>
        <taxon>Halobacteriales</taxon>
        <taxon>Haloferacaceae</taxon>
        <taxon>Halorarum</taxon>
    </lineage>
</organism>
<feature type="compositionally biased region" description="Gly residues" evidence="1">
    <location>
        <begin position="1"/>
        <end position="18"/>
    </location>
</feature>
<protein>
    <submittedName>
        <fullName evidence="3">Uncharacterized protein</fullName>
    </submittedName>
</protein>